<gene>
    <name evidence="1" type="ORF">SAMN05421737_109121</name>
</gene>
<sequence>MYGAVRSAGVQKEGGHHIITVQVDVPSERFLSGKVSLFQEALSLLFEVLTGPKQGNGVFYEGNC</sequence>
<accession>A0A1G6M8L3</accession>
<proteinExistence type="predicted"/>
<dbReference type="Gene3D" id="3.30.830.10">
    <property type="entry name" value="Metalloenzyme, LuxS/M16 peptidase-like"/>
    <property type="match status" value="1"/>
</dbReference>
<reference evidence="2" key="1">
    <citation type="submission" date="2016-09" db="EMBL/GenBank/DDBJ databases">
        <authorList>
            <person name="Varghese N."/>
            <person name="Submissions S."/>
        </authorList>
    </citation>
    <scope>NUCLEOTIDE SEQUENCE [LARGE SCALE GENOMIC DNA]</scope>
    <source>
        <strain evidence="2">25nlg</strain>
    </source>
</reference>
<dbReference type="OrthoDB" id="9762085at2"/>
<name>A0A1G6M8L3_9BACI</name>
<organism evidence="1 2">
    <name type="scientific">Shouchella lonarensis</name>
    <dbReference type="NCBI Taxonomy" id="1464122"/>
    <lineage>
        <taxon>Bacteria</taxon>
        <taxon>Bacillati</taxon>
        <taxon>Bacillota</taxon>
        <taxon>Bacilli</taxon>
        <taxon>Bacillales</taxon>
        <taxon>Bacillaceae</taxon>
        <taxon>Shouchella</taxon>
    </lineage>
</organism>
<dbReference type="STRING" id="1464122.SAMN05421737_109121"/>
<dbReference type="RefSeq" id="WP_090776286.1">
    <property type="nucleotide sequence ID" value="NZ_FMYM01000009.1"/>
</dbReference>
<dbReference type="AlphaFoldDB" id="A0A1G6M8L3"/>
<protein>
    <submittedName>
        <fullName evidence="1">Uncharacterized protein</fullName>
    </submittedName>
</protein>
<evidence type="ECO:0000313" key="1">
    <source>
        <dbReference type="EMBL" id="SDC51644.1"/>
    </source>
</evidence>
<evidence type="ECO:0000313" key="2">
    <source>
        <dbReference type="Proteomes" id="UP000242662"/>
    </source>
</evidence>
<dbReference type="Proteomes" id="UP000242662">
    <property type="component" value="Unassembled WGS sequence"/>
</dbReference>
<keyword evidence="2" id="KW-1185">Reference proteome</keyword>
<dbReference type="EMBL" id="FMYM01000009">
    <property type="protein sequence ID" value="SDC51644.1"/>
    <property type="molecule type" value="Genomic_DNA"/>
</dbReference>